<dbReference type="InterPro" id="IPR036188">
    <property type="entry name" value="FAD/NAD-bd_sf"/>
</dbReference>
<dbReference type="PANTHER" id="PTHR13847:SF285">
    <property type="entry name" value="FAD DEPENDENT OXIDOREDUCTASE DOMAIN-CONTAINING PROTEIN"/>
    <property type="match status" value="1"/>
</dbReference>
<evidence type="ECO:0000313" key="2">
    <source>
        <dbReference type="EMBL" id="GHH83795.1"/>
    </source>
</evidence>
<dbReference type="Proteomes" id="UP000603227">
    <property type="component" value="Unassembled WGS sequence"/>
</dbReference>
<sequence>MRPPPERRTAWLRDAFATQPDDGRSPALQGDARCDICIVGGGYTDLWTVLEILRRAPGTDIVLIDADVCGGGASGANAGYLMPMWARFSSLVAISDHEEARRLGEASERAVDEILDFVDEHGIDAEYRRGPWLWAASSKAQHGAWHTTLEDLARAGVEPLRELSPDQARRAVGTPSHFGAVADPHCATLQPAKLVRGMRRVALDQGIRIHEHTPLTGLRRENGAAVAVAPRATIRADRVVLAINAWAGQLEELADLMVTVASDTVLTVPVPDRLAEIGWRDATSACDARKRLNYYRTTADGRLVFGKGGVGLAPGNSGASTMWGGALRPGEVRRQFLRLFPDLRDVPVDMMWTAPVEYAVTSVPFAGWLRSVPGVCYATGYSGDGVGPSRLMAKVLASLVLGTHDEWSGSAFARTPGGAIPGEPVRLGHADHRPDTHRADILHSGPDTVLTFHGAELFTACLVQSPYATSSNPELGGRTIGVSVSPLDRTLTPVSLYSLAAALDGYADELRGLADQLTVILAGGER</sequence>
<reference evidence="2" key="2">
    <citation type="submission" date="2020-09" db="EMBL/GenBank/DDBJ databases">
        <authorList>
            <person name="Sun Q."/>
            <person name="Zhou Y."/>
        </authorList>
    </citation>
    <scope>NUCLEOTIDE SEQUENCE</scope>
    <source>
        <strain evidence="2">CGMCC 4.7403</strain>
    </source>
</reference>
<dbReference type="Pfam" id="PF21848">
    <property type="entry name" value="DUF6907"/>
    <property type="match status" value="1"/>
</dbReference>
<reference evidence="2" key="1">
    <citation type="journal article" date="2014" name="Int. J. Syst. Evol. Microbiol.">
        <title>Complete genome sequence of Corynebacterium casei LMG S-19264T (=DSM 44701T), isolated from a smear-ripened cheese.</title>
        <authorList>
            <consortium name="US DOE Joint Genome Institute (JGI-PGF)"/>
            <person name="Walter F."/>
            <person name="Albersmeier A."/>
            <person name="Kalinowski J."/>
            <person name="Ruckert C."/>
        </authorList>
    </citation>
    <scope>NUCLEOTIDE SEQUENCE</scope>
    <source>
        <strain evidence="2">CGMCC 4.7403</strain>
    </source>
</reference>
<dbReference type="SUPFAM" id="SSF51905">
    <property type="entry name" value="FAD/NAD(P)-binding domain"/>
    <property type="match status" value="1"/>
</dbReference>
<comment type="caution">
    <text evidence="2">The sequence shown here is derived from an EMBL/GenBank/DDBJ whole genome shotgun (WGS) entry which is preliminary data.</text>
</comment>
<dbReference type="Pfam" id="PF01266">
    <property type="entry name" value="DAO"/>
    <property type="match status" value="1"/>
</dbReference>
<dbReference type="Gene3D" id="3.50.50.60">
    <property type="entry name" value="FAD/NAD(P)-binding domain"/>
    <property type="match status" value="1"/>
</dbReference>
<dbReference type="GO" id="GO:0005737">
    <property type="term" value="C:cytoplasm"/>
    <property type="evidence" value="ECO:0007669"/>
    <property type="project" value="TreeGrafter"/>
</dbReference>
<dbReference type="EMBL" id="BNAT01000003">
    <property type="protein sequence ID" value="GHH83795.1"/>
    <property type="molecule type" value="Genomic_DNA"/>
</dbReference>
<name>A0A919GFQ9_9ACTN</name>
<evidence type="ECO:0000259" key="1">
    <source>
        <dbReference type="Pfam" id="PF01266"/>
    </source>
</evidence>
<proteinExistence type="predicted"/>
<dbReference type="RefSeq" id="WP_189781258.1">
    <property type="nucleotide sequence ID" value="NZ_BNAT01000003.1"/>
</dbReference>
<keyword evidence="3" id="KW-1185">Reference proteome</keyword>
<dbReference type="AlphaFoldDB" id="A0A919GFQ9"/>
<dbReference type="InterPro" id="IPR006076">
    <property type="entry name" value="FAD-dep_OxRdtase"/>
</dbReference>
<dbReference type="PANTHER" id="PTHR13847">
    <property type="entry name" value="SARCOSINE DEHYDROGENASE-RELATED"/>
    <property type="match status" value="1"/>
</dbReference>
<gene>
    <name evidence="2" type="ORF">GCM10017771_11300</name>
</gene>
<organism evidence="2 3">
    <name type="scientific">Streptomyces capitiformicae</name>
    <dbReference type="NCBI Taxonomy" id="2014920"/>
    <lineage>
        <taxon>Bacteria</taxon>
        <taxon>Bacillati</taxon>
        <taxon>Actinomycetota</taxon>
        <taxon>Actinomycetes</taxon>
        <taxon>Kitasatosporales</taxon>
        <taxon>Streptomycetaceae</taxon>
        <taxon>Streptomyces</taxon>
    </lineage>
</organism>
<dbReference type="Gene3D" id="3.30.9.10">
    <property type="entry name" value="D-Amino Acid Oxidase, subunit A, domain 2"/>
    <property type="match status" value="1"/>
</dbReference>
<dbReference type="InterPro" id="IPR054202">
    <property type="entry name" value="DUF6907"/>
</dbReference>
<accession>A0A919GFQ9</accession>
<evidence type="ECO:0000313" key="3">
    <source>
        <dbReference type="Proteomes" id="UP000603227"/>
    </source>
</evidence>
<protein>
    <recommendedName>
        <fullName evidence="1">FAD dependent oxidoreductase domain-containing protein</fullName>
    </recommendedName>
</protein>
<feature type="domain" description="FAD dependent oxidoreductase" evidence="1">
    <location>
        <begin position="35"/>
        <end position="399"/>
    </location>
</feature>